<dbReference type="SMART" id="SM00871">
    <property type="entry name" value="AraC_E_bind"/>
    <property type="match status" value="1"/>
</dbReference>
<dbReference type="InterPro" id="IPR029442">
    <property type="entry name" value="GyrI-like"/>
</dbReference>
<accession>A0AAD5LLZ7</accession>
<dbReference type="EMBL" id="JAKCXM010000084">
    <property type="protein sequence ID" value="KAJ0403323.1"/>
    <property type="molecule type" value="Genomic_DNA"/>
</dbReference>
<keyword evidence="3" id="KW-1185">Reference proteome</keyword>
<reference evidence="2" key="1">
    <citation type="submission" date="2021-12" db="EMBL/GenBank/DDBJ databases">
        <title>Prjna785345.</title>
        <authorList>
            <person name="Rujirawat T."/>
            <person name="Krajaejun T."/>
        </authorList>
    </citation>
    <scope>NUCLEOTIDE SEQUENCE</scope>
    <source>
        <strain evidence="2">Pi057C3</strain>
    </source>
</reference>
<dbReference type="PANTHER" id="PTHR40055">
    <property type="entry name" value="TRANSCRIPTIONAL REGULATOR YGIV-RELATED"/>
    <property type="match status" value="1"/>
</dbReference>
<dbReference type="InterPro" id="IPR050908">
    <property type="entry name" value="SmbC-like"/>
</dbReference>
<organism evidence="2 3">
    <name type="scientific">Pythium insidiosum</name>
    <name type="common">Pythiosis disease agent</name>
    <dbReference type="NCBI Taxonomy" id="114742"/>
    <lineage>
        <taxon>Eukaryota</taxon>
        <taxon>Sar</taxon>
        <taxon>Stramenopiles</taxon>
        <taxon>Oomycota</taxon>
        <taxon>Peronosporomycetes</taxon>
        <taxon>Pythiales</taxon>
        <taxon>Pythiaceae</taxon>
        <taxon>Pythium</taxon>
    </lineage>
</organism>
<dbReference type="InterPro" id="IPR010499">
    <property type="entry name" value="AraC_E-bd"/>
</dbReference>
<dbReference type="Proteomes" id="UP001209570">
    <property type="component" value="Unassembled WGS sequence"/>
</dbReference>
<dbReference type="SUPFAM" id="SSF55136">
    <property type="entry name" value="Probable bacterial effector-binding domain"/>
    <property type="match status" value="1"/>
</dbReference>
<evidence type="ECO:0000259" key="1">
    <source>
        <dbReference type="SMART" id="SM00871"/>
    </source>
</evidence>
<dbReference type="PANTHER" id="PTHR40055:SF1">
    <property type="entry name" value="TRANSCRIPTIONAL REGULATOR YGIV-RELATED"/>
    <property type="match status" value="1"/>
</dbReference>
<sequence>MTLRQVAIKALPKMRVLSLRKTIDSYRAQGPVWGQVMAFVSEQRLGVMAPCFSMYHDMGYKEKDVDVEFCVPVRDDVAVPAPFKIHELEAVAKTASIVHNGPYETLPETYNELYGWIAQNKATPCGPGREVYVKMEPADPSANVTEIYVPIA</sequence>
<gene>
    <name evidence="2" type="ORF">P43SY_009357</name>
</gene>
<evidence type="ECO:0000313" key="3">
    <source>
        <dbReference type="Proteomes" id="UP001209570"/>
    </source>
</evidence>
<comment type="caution">
    <text evidence="2">The sequence shown here is derived from an EMBL/GenBank/DDBJ whole genome shotgun (WGS) entry which is preliminary data.</text>
</comment>
<evidence type="ECO:0000313" key="2">
    <source>
        <dbReference type="EMBL" id="KAJ0403323.1"/>
    </source>
</evidence>
<dbReference type="AlphaFoldDB" id="A0AAD5LLZ7"/>
<proteinExistence type="predicted"/>
<feature type="domain" description="AraC effector-binding" evidence="1">
    <location>
        <begin position="4"/>
        <end position="152"/>
    </location>
</feature>
<dbReference type="InterPro" id="IPR011256">
    <property type="entry name" value="Reg_factor_effector_dom_sf"/>
</dbReference>
<protein>
    <recommendedName>
        <fullName evidence="1">AraC effector-binding domain-containing protein</fullName>
    </recommendedName>
</protein>
<dbReference type="Pfam" id="PF06445">
    <property type="entry name" value="GyrI-like"/>
    <property type="match status" value="1"/>
</dbReference>
<name>A0AAD5LLZ7_PYTIN</name>
<dbReference type="Gene3D" id="3.20.80.10">
    <property type="entry name" value="Regulatory factor, effector binding domain"/>
    <property type="match status" value="1"/>
</dbReference>